<organism evidence="1 2">
    <name type="scientific">Parathielavia appendiculata</name>
    <dbReference type="NCBI Taxonomy" id="2587402"/>
    <lineage>
        <taxon>Eukaryota</taxon>
        <taxon>Fungi</taxon>
        <taxon>Dikarya</taxon>
        <taxon>Ascomycota</taxon>
        <taxon>Pezizomycotina</taxon>
        <taxon>Sordariomycetes</taxon>
        <taxon>Sordariomycetidae</taxon>
        <taxon>Sordariales</taxon>
        <taxon>Chaetomiaceae</taxon>
        <taxon>Parathielavia</taxon>
    </lineage>
</organism>
<evidence type="ECO:0000313" key="1">
    <source>
        <dbReference type="EMBL" id="KAK4125409.1"/>
    </source>
</evidence>
<reference evidence="1" key="2">
    <citation type="submission" date="2023-05" db="EMBL/GenBank/DDBJ databases">
        <authorList>
            <consortium name="Lawrence Berkeley National Laboratory"/>
            <person name="Steindorff A."/>
            <person name="Hensen N."/>
            <person name="Bonometti L."/>
            <person name="Westerberg I."/>
            <person name="Brannstrom I.O."/>
            <person name="Guillou S."/>
            <person name="Cros-Aarteil S."/>
            <person name="Calhoun S."/>
            <person name="Haridas S."/>
            <person name="Kuo A."/>
            <person name="Mondo S."/>
            <person name="Pangilinan J."/>
            <person name="Riley R."/>
            <person name="Labutti K."/>
            <person name="Andreopoulos B."/>
            <person name="Lipzen A."/>
            <person name="Chen C."/>
            <person name="Yanf M."/>
            <person name="Daum C."/>
            <person name="Ng V."/>
            <person name="Clum A."/>
            <person name="Ohm R."/>
            <person name="Martin F."/>
            <person name="Silar P."/>
            <person name="Natvig D."/>
            <person name="Lalanne C."/>
            <person name="Gautier V."/>
            <person name="Ament-Velasquez S.L."/>
            <person name="Kruys A."/>
            <person name="Hutchinson M.I."/>
            <person name="Powell A.J."/>
            <person name="Barry K."/>
            <person name="Miller A.N."/>
            <person name="Grigoriev I.V."/>
            <person name="Debuchy R."/>
            <person name="Gladieux P."/>
            <person name="Thoren M.H."/>
            <person name="Johannesson H."/>
        </authorList>
    </citation>
    <scope>NUCLEOTIDE SEQUENCE</scope>
    <source>
        <strain evidence="1">CBS 731.68</strain>
    </source>
</reference>
<reference evidence="1" key="1">
    <citation type="journal article" date="2023" name="Mol. Phylogenet. Evol.">
        <title>Genome-scale phylogeny and comparative genomics of the fungal order Sordariales.</title>
        <authorList>
            <person name="Hensen N."/>
            <person name="Bonometti L."/>
            <person name="Westerberg I."/>
            <person name="Brannstrom I.O."/>
            <person name="Guillou S."/>
            <person name="Cros-Aarteil S."/>
            <person name="Calhoun S."/>
            <person name="Haridas S."/>
            <person name="Kuo A."/>
            <person name="Mondo S."/>
            <person name="Pangilinan J."/>
            <person name="Riley R."/>
            <person name="LaButti K."/>
            <person name="Andreopoulos B."/>
            <person name="Lipzen A."/>
            <person name="Chen C."/>
            <person name="Yan M."/>
            <person name="Daum C."/>
            <person name="Ng V."/>
            <person name="Clum A."/>
            <person name="Steindorff A."/>
            <person name="Ohm R.A."/>
            <person name="Martin F."/>
            <person name="Silar P."/>
            <person name="Natvig D.O."/>
            <person name="Lalanne C."/>
            <person name="Gautier V."/>
            <person name="Ament-Velasquez S.L."/>
            <person name="Kruys A."/>
            <person name="Hutchinson M.I."/>
            <person name="Powell A.J."/>
            <person name="Barry K."/>
            <person name="Miller A.N."/>
            <person name="Grigoriev I.V."/>
            <person name="Debuchy R."/>
            <person name="Gladieux P."/>
            <person name="Hiltunen Thoren M."/>
            <person name="Johannesson H."/>
        </authorList>
    </citation>
    <scope>NUCLEOTIDE SEQUENCE</scope>
    <source>
        <strain evidence="1">CBS 731.68</strain>
    </source>
</reference>
<keyword evidence="2" id="KW-1185">Reference proteome</keyword>
<dbReference type="GeneID" id="87834173"/>
<comment type="caution">
    <text evidence="1">The sequence shown here is derived from an EMBL/GenBank/DDBJ whole genome shotgun (WGS) entry which is preliminary data.</text>
</comment>
<sequence>MAKNTREMIEEVLRAGTSKKHGALFGFIIDVGVERMERDSFEWRKVTPAPGEAKQEGGHIIKTRYTLHRLTAADQSDSDSDVVVILACNQVLSVTHFFSLELQGAGLTGELGDR</sequence>
<evidence type="ECO:0000313" key="2">
    <source>
        <dbReference type="Proteomes" id="UP001302602"/>
    </source>
</evidence>
<name>A0AAN6Z5Y3_9PEZI</name>
<protein>
    <submittedName>
        <fullName evidence="1">Uncharacterized protein</fullName>
    </submittedName>
</protein>
<dbReference type="EMBL" id="MU853225">
    <property type="protein sequence ID" value="KAK4125409.1"/>
    <property type="molecule type" value="Genomic_DNA"/>
</dbReference>
<proteinExistence type="predicted"/>
<dbReference type="AlphaFoldDB" id="A0AAN6Z5Y3"/>
<accession>A0AAN6Z5Y3</accession>
<dbReference type="RefSeq" id="XP_062649180.1">
    <property type="nucleotide sequence ID" value="XM_062797401.1"/>
</dbReference>
<gene>
    <name evidence="1" type="ORF">N657DRAFT_708041</name>
</gene>
<dbReference type="Proteomes" id="UP001302602">
    <property type="component" value="Unassembled WGS sequence"/>
</dbReference>